<proteinExistence type="inferred from homology"/>
<feature type="compositionally biased region" description="Basic and acidic residues" evidence="2">
    <location>
        <begin position="218"/>
        <end position="229"/>
    </location>
</feature>
<feature type="region of interest" description="Disordered" evidence="2">
    <location>
        <begin position="335"/>
        <end position="355"/>
    </location>
</feature>
<dbReference type="GO" id="GO:0000460">
    <property type="term" value="P:maturation of 5.8S rRNA"/>
    <property type="evidence" value="ECO:0007669"/>
    <property type="project" value="TreeGrafter"/>
</dbReference>
<gene>
    <name evidence="3" type="primary">RRP15</name>
    <name evidence="3" type="ORF">N0V83_000299</name>
</gene>
<dbReference type="Proteomes" id="UP001140560">
    <property type="component" value="Unassembled WGS sequence"/>
</dbReference>
<comment type="similarity">
    <text evidence="1">Belongs to the RRP15 family.</text>
</comment>
<dbReference type="InterPro" id="IPR012459">
    <property type="entry name" value="Rrp15"/>
</dbReference>
<evidence type="ECO:0000313" key="3">
    <source>
        <dbReference type="EMBL" id="KAJ4377474.1"/>
    </source>
</evidence>
<feature type="region of interest" description="Disordered" evidence="2">
    <location>
        <begin position="1"/>
        <end position="242"/>
    </location>
</feature>
<dbReference type="OrthoDB" id="20949at2759"/>
<feature type="compositionally biased region" description="Acidic residues" evidence="2">
    <location>
        <begin position="147"/>
        <end position="176"/>
    </location>
</feature>
<evidence type="ECO:0000313" key="4">
    <source>
        <dbReference type="Proteomes" id="UP001140560"/>
    </source>
</evidence>
<feature type="compositionally biased region" description="Basic residues" evidence="2">
    <location>
        <begin position="18"/>
        <end position="32"/>
    </location>
</feature>
<dbReference type="EMBL" id="JAPEUY010000001">
    <property type="protein sequence ID" value="KAJ4377474.1"/>
    <property type="molecule type" value="Genomic_DNA"/>
</dbReference>
<accession>A0A9W8YGD7</accession>
<dbReference type="GO" id="GO:0000470">
    <property type="term" value="P:maturation of LSU-rRNA"/>
    <property type="evidence" value="ECO:0007669"/>
    <property type="project" value="TreeGrafter"/>
</dbReference>
<dbReference type="Pfam" id="PF07890">
    <property type="entry name" value="Rrp15p"/>
    <property type="match status" value="1"/>
</dbReference>
<organism evidence="3 4">
    <name type="scientific">Neocucurbitaria cava</name>
    <dbReference type="NCBI Taxonomy" id="798079"/>
    <lineage>
        <taxon>Eukaryota</taxon>
        <taxon>Fungi</taxon>
        <taxon>Dikarya</taxon>
        <taxon>Ascomycota</taxon>
        <taxon>Pezizomycotina</taxon>
        <taxon>Dothideomycetes</taxon>
        <taxon>Pleosporomycetidae</taxon>
        <taxon>Pleosporales</taxon>
        <taxon>Pleosporineae</taxon>
        <taxon>Cucurbitariaceae</taxon>
        <taxon>Neocucurbitaria</taxon>
    </lineage>
</organism>
<evidence type="ECO:0000256" key="1">
    <source>
        <dbReference type="ARBA" id="ARBA00007462"/>
    </source>
</evidence>
<feature type="compositionally biased region" description="Basic and acidic residues" evidence="2">
    <location>
        <begin position="113"/>
        <end position="122"/>
    </location>
</feature>
<dbReference type="GO" id="GO:0030687">
    <property type="term" value="C:preribosome, large subunit precursor"/>
    <property type="evidence" value="ECO:0007669"/>
    <property type="project" value="TreeGrafter"/>
</dbReference>
<dbReference type="PANTHER" id="PTHR13245">
    <property type="entry name" value="RRP15-LIKE PROTEIN"/>
    <property type="match status" value="1"/>
</dbReference>
<feature type="compositionally biased region" description="Low complexity" evidence="2">
    <location>
        <begin position="177"/>
        <end position="190"/>
    </location>
</feature>
<evidence type="ECO:0000256" key="2">
    <source>
        <dbReference type="SAM" id="MobiDB-lite"/>
    </source>
</evidence>
<name>A0A9W8YGD7_9PLEO</name>
<comment type="caution">
    <text evidence="3">The sequence shown here is derived from an EMBL/GenBank/DDBJ whole genome shotgun (WGS) entry which is preliminary data.</text>
</comment>
<feature type="compositionally biased region" description="Polar residues" evidence="2">
    <location>
        <begin position="204"/>
        <end position="217"/>
    </location>
</feature>
<keyword evidence="4" id="KW-1185">Reference proteome</keyword>
<sequence length="355" mass="38935">MVNTSLKRRRTEDQLRGKVPKKEKKKVKKQKFYHSSSEEEGGARDAPLRGSSEEPEEPFEPTGANATLPGKTELSKQQARKQAKFEQKKAAQQAAAQEDSSASDDEDMGEAEEPPKKPEPKFKANIPAKSALKKTAPVDHDAPLPSDDNEDDDAEAEGISEPEADEFDINDSESDVSDASSVSETSTAAARKVRKRNDPEAFATSISRILNTKLTTTKRSEPILSRSKDAQTANRELADSKLTEKARRQVVAERKAAQDKGRVKDVLGLNDEKVSTSATTAKEKELRRTAQKGVIKLFNAVRAAQVKGEQAEREAKETNVVGMAKREERVKEMSKQGFLDMITGGQAKKEGSVEA</sequence>
<dbReference type="PANTHER" id="PTHR13245:SF14">
    <property type="entry name" value="RRP15-LIKE PROTEIN"/>
    <property type="match status" value="1"/>
</dbReference>
<dbReference type="AlphaFoldDB" id="A0A9W8YGD7"/>
<reference evidence="3" key="1">
    <citation type="submission" date="2022-10" db="EMBL/GenBank/DDBJ databases">
        <title>Tapping the CABI collections for fungal endophytes: first genome assemblies for Collariella, Neodidymelliopsis, Ascochyta clinopodiicola, Didymella pomorum, Didymosphaeria variabile, Neocosmospora piperis and Neocucurbitaria cava.</title>
        <authorList>
            <person name="Hill R."/>
        </authorList>
    </citation>
    <scope>NUCLEOTIDE SEQUENCE</scope>
    <source>
        <strain evidence="3">IMI 356814</strain>
    </source>
</reference>
<feature type="compositionally biased region" description="Acidic residues" evidence="2">
    <location>
        <begin position="101"/>
        <end position="112"/>
    </location>
</feature>
<protein>
    <submittedName>
        <fullName evidence="3">Pre-60S ribosomal particles component</fullName>
    </submittedName>
</protein>